<dbReference type="AlphaFoldDB" id="A0A3E2NXD9"/>
<dbReference type="RefSeq" id="WP_117382506.1">
    <property type="nucleotide sequence ID" value="NZ_QWDE01000001.1"/>
</dbReference>
<proteinExistence type="predicted"/>
<evidence type="ECO:0000313" key="1">
    <source>
        <dbReference type="EMBL" id="RFZ85609.1"/>
    </source>
</evidence>
<dbReference type="Proteomes" id="UP000260823">
    <property type="component" value="Unassembled WGS sequence"/>
</dbReference>
<reference evidence="1 2" key="1">
    <citation type="submission" date="2018-08" db="EMBL/GenBank/DDBJ databases">
        <title>Mucilaginibacter terrae sp. nov., isolated from manganese diggings.</title>
        <authorList>
            <person name="Huang Y."/>
            <person name="Zhou Z."/>
        </authorList>
    </citation>
    <scope>NUCLEOTIDE SEQUENCE [LARGE SCALE GENOMIC DNA]</scope>
    <source>
        <strain evidence="1 2">ZH6</strain>
    </source>
</reference>
<evidence type="ECO:0000313" key="2">
    <source>
        <dbReference type="Proteomes" id="UP000260823"/>
    </source>
</evidence>
<dbReference type="EMBL" id="QWDE01000001">
    <property type="protein sequence ID" value="RFZ85609.1"/>
    <property type="molecule type" value="Genomic_DNA"/>
</dbReference>
<sequence>MTDINQKLEIAYDLMVDNHDAFKEELKTLIATPSSINDTNRFASLLVSLKGQDFIEPLLQTISLSKKGDVWLSDFLFAVVELVDESPEDLEFITPENLVEKLGDWISGSPGELAWKAAGLLKFHQSDAAEKIQLKKLEEHDDFFLTYVECLLGLIWYNKEKHMDLVKKIANDESRDPELRQFAADIERKYC</sequence>
<protein>
    <recommendedName>
        <fullName evidence="3">HEAT repeat domain-containing protein</fullName>
    </recommendedName>
</protein>
<accession>A0A3E2NXD9</accession>
<comment type="caution">
    <text evidence="1">The sequence shown here is derived from an EMBL/GenBank/DDBJ whole genome shotgun (WGS) entry which is preliminary data.</text>
</comment>
<dbReference type="OrthoDB" id="9789797at2"/>
<gene>
    <name evidence="1" type="ORF">DYU05_08435</name>
</gene>
<keyword evidence="2" id="KW-1185">Reference proteome</keyword>
<name>A0A3E2NXD9_9SPHI</name>
<organism evidence="1 2">
    <name type="scientific">Mucilaginibacter terrenus</name>
    <dbReference type="NCBI Taxonomy" id="2482727"/>
    <lineage>
        <taxon>Bacteria</taxon>
        <taxon>Pseudomonadati</taxon>
        <taxon>Bacteroidota</taxon>
        <taxon>Sphingobacteriia</taxon>
        <taxon>Sphingobacteriales</taxon>
        <taxon>Sphingobacteriaceae</taxon>
        <taxon>Mucilaginibacter</taxon>
    </lineage>
</organism>
<evidence type="ECO:0008006" key="3">
    <source>
        <dbReference type="Google" id="ProtNLM"/>
    </source>
</evidence>